<name>A0A0V1JPM0_TRIPS</name>
<evidence type="ECO:0000313" key="1">
    <source>
        <dbReference type="EMBL" id="KRZ36900.1"/>
    </source>
</evidence>
<accession>A0A0V1JPM0</accession>
<evidence type="ECO:0000313" key="2">
    <source>
        <dbReference type="Proteomes" id="UP000054826"/>
    </source>
</evidence>
<protein>
    <submittedName>
        <fullName evidence="1">Uncharacterized protein</fullName>
    </submittedName>
</protein>
<sequence length="74" mass="8659">MFIENSSLTVAWKTTTTLTAINVFISNKTVLTIHENEEVFLKEYNENILFFLNATVNRIFKCNYRKNTACLSYQ</sequence>
<comment type="caution">
    <text evidence="1">The sequence shown here is derived from an EMBL/GenBank/DDBJ whole genome shotgun (WGS) entry which is preliminary data.</text>
</comment>
<proteinExistence type="predicted"/>
<dbReference type="AlphaFoldDB" id="A0A0V1JPM0"/>
<organism evidence="1 2">
    <name type="scientific">Trichinella pseudospiralis</name>
    <name type="common">Parasitic roundworm</name>
    <dbReference type="NCBI Taxonomy" id="6337"/>
    <lineage>
        <taxon>Eukaryota</taxon>
        <taxon>Metazoa</taxon>
        <taxon>Ecdysozoa</taxon>
        <taxon>Nematoda</taxon>
        <taxon>Enoplea</taxon>
        <taxon>Dorylaimia</taxon>
        <taxon>Trichinellida</taxon>
        <taxon>Trichinellidae</taxon>
        <taxon>Trichinella</taxon>
    </lineage>
</organism>
<dbReference type="Proteomes" id="UP000054826">
    <property type="component" value="Unassembled WGS sequence"/>
</dbReference>
<reference evidence="1 2" key="1">
    <citation type="submission" date="2015-01" db="EMBL/GenBank/DDBJ databases">
        <title>Evolution of Trichinella species and genotypes.</title>
        <authorList>
            <person name="Korhonen P.K."/>
            <person name="Edoardo P."/>
            <person name="Giuseppe L.R."/>
            <person name="Gasser R.B."/>
        </authorList>
    </citation>
    <scope>NUCLEOTIDE SEQUENCE [LARGE SCALE GENOMIC DNA]</scope>
    <source>
        <strain evidence="1">ISS176</strain>
    </source>
</reference>
<dbReference type="EMBL" id="JYDV01000065">
    <property type="protein sequence ID" value="KRZ36900.1"/>
    <property type="molecule type" value="Genomic_DNA"/>
</dbReference>
<gene>
    <name evidence="1" type="ORF">T4C_5219</name>
</gene>